<reference evidence="1" key="2">
    <citation type="submission" date="2025-09" db="UniProtKB">
        <authorList>
            <consortium name="Ensembl"/>
        </authorList>
    </citation>
    <scope>IDENTIFICATION</scope>
</reference>
<protein>
    <submittedName>
        <fullName evidence="1">Uncharacterized protein</fullName>
    </submittedName>
</protein>
<dbReference type="InterPro" id="IPR014721">
    <property type="entry name" value="Ribsml_uS5_D2-typ_fold_subgr"/>
</dbReference>
<dbReference type="Proteomes" id="UP000694380">
    <property type="component" value="Unplaced"/>
</dbReference>
<sequence length="73" mass="8305">VVAVFHECCTTVRSCIAKVGKCVKATFSATCKTYRYLTPDLWKDTVCSNSFQGGLYYYHLAMTHTQPECRELE</sequence>
<organism evidence="1 2">
    <name type="scientific">Chrysemys picta bellii</name>
    <name type="common">Western painted turtle</name>
    <name type="synonym">Emys bellii</name>
    <dbReference type="NCBI Taxonomy" id="8478"/>
    <lineage>
        <taxon>Eukaryota</taxon>
        <taxon>Metazoa</taxon>
        <taxon>Chordata</taxon>
        <taxon>Craniata</taxon>
        <taxon>Vertebrata</taxon>
        <taxon>Euteleostomi</taxon>
        <taxon>Archelosauria</taxon>
        <taxon>Testudinata</taxon>
        <taxon>Testudines</taxon>
        <taxon>Cryptodira</taxon>
        <taxon>Durocryptodira</taxon>
        <taxon>Testudinoidea</taxon>
        <taxon>Emydidae</taxon>
        <taxon>Chrysemys</taxon>
    </lineage>
</organism>
<dbReference type="Ensembl" id="ENSCPBT00000044109.1">
    <property type="protein sequence ID" value="ENSCPBP00000037613.1"/>
    <property type="gene ID" value="ENSCPBG00000026047.1"/>
</dbReference>
<reference evidence="1" key="1">
    <citation type="submission" date="2025-08" db="UniProtKB">
        <authorList>
            <consortium name="Ensembl"/>
        </authorList>
    </citation>
    <scope>IDENTIFICATION</scope>
</reference>
<keyword evidence="2" id="KW-1185">Reference proteome</keyword>
<dbReference type="GeneTree" id="ENSGT01150000289864"/>
<proteinExistence type="predicted"/>
<accession>A0A8C3IQH8</accession>
<dbReference type="Gene3D" id="3.30.230.10">
    <property type="match status" value="1"/>
</dbReference>
<dbReference type="AlphaFoldDB" id="A0A8C3IQH8"/>
<evidence type="ECO:0000313" key="1">
    <source>
        <dbReference type="Ensembl" id="ENSCPBP00000037613.1"/>
    </source>
</evidence>
<evidence type="ECO:0000313" key="2">
    <source>
        <dbReference type="Proteomes" id="UP000694380"/>
    </source>
</evidence>
<name>A0A8C3IQH8_CHRPI</name>